<evidence type="ECO:0000313" key="2">
    <source>
        <dbReference type="EMBL" id="ESL09564.1"/>
    </source>
</evidence>
<evidence type="ECO:0000313" key="3">
    <source>
        <dbReference type="Proteomes" id="UP000031737"/>
    </source>
</evidence>
<dbReference type="Proteomes" id="UP000031737">
    <property type="component" value="Unassembled WGS sequence"/>
</dbReference>
<feature type="region of interest" description="Disordered" evidence="1">
    <location>
        <begin position="106"/>
        <end position="131"/>
    </location>
</feature>
<keyword evidence="3" id="KW-1185">Reference proteome</keyword>
<name>A0A061J3Z9_TRYRA</name>
<comment type="caution">
    <text evidence="2">The sequence shown here is derived from an EMBL/GenBank/DDBJ whole genome shotgun (WGS) entry which is preliminary data.</text>
</comment>
<gene>
    <name evidence="2" type="ORF">TRSC58_02713</name>
</gene>
<organism evidence="2 3">
    <name type="scientific">Trypanosoma rangeli SC58</name>
    <dbReference type="NCBI Taxonomy" id="429131"/>
    <lineage>
        <taxon>Eukaryota</taxon>
        <taxon>Discoba</taxon>
        <taxon>Euglenozoa</taxon>
        <taxon>Kinetoplastea</taxon>
        <taxon>Metakinetoplastina</taxon>
        <taxon>Trypanosomatida</taxon>
        <taxon>Trypanosomatidae</taxon>
        <taxon>Trypanosoma</taxon>
        <taxon>Herpetosoma</taxon>
    </lineage>
</organism>
<evidence type="ECO:0000256" key="1">
    <source>
        <dbReference type="SAM" id="MobiDB-lite"/>
    </source>
</evidence>
<keyword evidence="2" id="KW-0687">Ribonucleoprotein</keyword>
<dbReference type="InterPro" id="IPR010920">
    <property type="entry name" value="LSM_dom_sf"/>
</dbReference>
<dbReference type="AlphaFoldDB" id="A0A061J3Z9"/>
<proteinExistence type="predicted"/>
<protein>
    <submittedName>
        <fullName evidence="2">Small nuclear ribonucleoprotein</fullName>
    </submittedName>
</protein>
<dbReference type="SUPFAM" id="SSF50182">
    <property type="entry name" value="Sm-like ribonucleoproteins"/>
    <property type="match status" value="1"/>
</dbReference>
<sequence>MTEEGEAPLRAVMDSMGFFVKVETVDGAIYTGKLSRLDMLHSDVELTDVRCQRSDSSLSVECRVFLKGTNVRLIHLPSDIRKATYLEWENPSVQRVLKNSLKLRRPRGFKKKTSKTTKTKKSKVEKLKKHL</sequence>
<dbReference type="VEuPathDB" id="TriTrypDB:TRSC58_02713"/>
<dbReference type="GO" id="GO:1990904">
    <property type="term" value="C:ribonucleoprotein complex"/>
    <property type="evidence" value="ECO:0007669"/>
    <property type="project" value="UniProtKB-KW"/>
</dbReference>
<dbReference type="OrthoDB" id="6425924at2759"/>
<dbReference type="Gene3D" id="2.30.30.100">
    <property type="match status" value="1"/>
</dbReference>
<accession>A0A061J3Z9</accession>
<reference evidence="2 3" key="1">
    <citation type="submission" date="2013-07" db="EMBL/GenBank/DDBJ databases">
        <authorList>
            <person name="Stoco P.H."/>
            <person name="Wagner G."/>
            <person name="Gerber A."/>
            <person name="Zaha A."/>
            <person name="Thompson C."/>
            <person name="Bartholomeu D.C."/>
            <person name="Luckemeyer D.D."/>
            <person name="Bahia D."/>
            <person name="Loreto E."/>
            <person name="Prestes E.B."/>
            <person name="Lima F.M."/>
            <person name="Rodrigues-Luiz G."/>
            <person name="Vallejo G.A."/>
            <person name="Filho J.F."/>
            <person name="Monteiro K.M."/>
            <person name="Tyler K.M."/>
            <person name="de Almeida L.G."/>
            <person name="Ortiz M.F."/>
            <person name="Siervo M.A."/>
            <person name="de Moraes M.H."/>
            <person name="Cunha O.L."/>
            <person name="Mendonca-Neto R."/>
            <person name="Silva R."/>
            <person name="Teixeira S.M."/>
            <person name="Murta S.M."/>
            <person name="Sincero T.C."/>
            <person name="Mendes T.A."/>
            <person name="Urmenyi T.P."/>
            <person name="Silva V.G."/>
            <person name="da Rocha W.D."/>
            <person name="Andersson B."/>
            <person name="Romanha A.J."/>
            <person name="Steindel M."/>
            <person name="de Vasconcelos A.T."/>
            <person name="Grisard E.C."/>
        </authorList>
    </citation>
    <scope>NUCLEOTIDE SEQUENCE [LARGE SCALE GENOMIC DNA]</scope>
    <source>
        <strain evidence="2 3">SC58</strain>
    </source>
</reference>
<dbReference type="EMBL" id="AUPL01002713">
    <property type="protein sequence ID" value="ESL09564.1"/>
    <property type="molecule type" value="Genomic_DNA"/>
</dbReference>